<dbReference type="RefSeq" id="WP_090741380.1">
    <property type="nucleotide sequence ID" value="NZ_FOBW01000002.1"/>
</dbReference>
<dbReference type="STRING" id="930146.SAMN05192533_102272"/>
<evidence type="ECO:0000313" key="2">
    <source>
        <dbReference type="Proteomes" id="UP000198553"/>
    </source>
</evidence>
<dbReference type="AlphaFoldDB" id="A0A1H7XM67"/>
<protein>
    <submittedName>
        <fullName evidence="1">Phage protein, HK97 gp10 family</fullName>
    </submittedName>
</protein>
<organism evidence="1 2">
    <name type="scientific">Mesobacillus persicus</name>
    <dbReference type="NCBI Taxonomy" id="930146"/>
    <lineage>
        <taxon>Bacteria</taxon>
        <taxon>Bacillati</taxon>
        <taxon>Bacillota</taxon>
        <taxon>Bacilli</taxon>
        <taxon>Bacillales</taxon>
        <taxon>Bacillaceae</taxon>
        <taxon>Mesobacillus</taxon>
    </lineage>
</organism>
<dbReference type="Proteomes" id="UP000198553">
    <property type="component" value="Unassembled WGS sequence"/>
</dbReference>
<dbReference type="EMBL" id="FOBW01000002">
    <property type="protein sequence ID" value="SEM34841.1"/>
    <property type="molecule type" value="Genomic_DNA"/>
</dbReference>
<keyword evidence="2" id="KW-1185">Reference proteome</keyword>
<accession>A0A1H7XM67</accession>
<sequence length="132" mass="15447">MAKSSIDVNGMNDIFKKIEKMGREAISLKQEATKKAAEHTEKELKQEAKKLDDHYFTKENLYYGTLEENIRFEPSDNEEGQIVHTHQAYWSQFLEFGTVKMSAQPFMEKTFHNEKKKMQDIIEEELKKGLGL</sequence>
<gene>
    <name evidence="1" type="ORF">SAMN05192533_102272</name>
</gene>
<evidence type="ECO:0000313" key="1">
    <source>
        <dbReference type="EMBL" id="SEM34841.1"/>
    </source>
</evidence>
<dbReference type="OrthoDB" id="886754at2"/>
<dbReference type="InterPro" id="IPR010064">
    <property type="entry name" value="HK97-gp10_tail"/>
</dbReference>
<reference evidence="2" key="1">
    <citation type="submission" date="2016-10" db="EMBL/GenBank/DDBJ databases">
        <authorList>
            <person name="Varghese N."/>
            <person name="Submissions S."/>
        </authorList>
    </citation>
    <scope>NUCLEOTIDE SEQUENCE [LARGE SCALE GENOMIC DNA]</scope>
    <source>
        <strain evidence="2">B48,IBRC-M 10115,DSM 25386,CECT 8001</strain>
    </source>
</reference>
<name>A0A1H7XM67_9BACI</name>
<proteinExistence type="predicted"/>
<dbReference type="Pfam" id="PF04883">
    <property type="entry name" value="HK97-gp10_like"/>
    <property type="match status" value="1"/>
</dbReference>
<dbReference type="NCBIfam" id="TIGR01725">
    <property type="entry name" value="phge_HK97_gp10"/>
    <property type="match status" value="1"/>
</dbReference>